<keyword evidence="8" id="KW-1185">Reference proteome</keyword>
<dbReference type="InterPro" id="IPR039425">
    <property type="entry name" value="RNA_pol_sigma-70-like"/>
</dbReference>
<dbReference type="InterPro" id="IPR013249">
    <property type="entry name" value="RNA_pol_sigma70_r4_t2"/>
</dbReference>
<dbReference type="InterPro" id="IPR014284">
    <property type="entry name" value="RNA_pol_sigma-70_dom"/>
</dbReference>
<reference evidence="7 8" key="1">
    <citation type="journal article" date="2019" name="Int. J. Syst. Evol. Microbiol.">
        <title>The Global Catalogue of Microorganisms (GCM) 10K type strain sequencing project: providing services to taxonomists for standard genome sequencing and annotation.</title>
        <authorList>
            <consortium name="The Broad Institute Genomics Platform"/>
            <consortium name="The Broad Institute Genome Sequencing Center for Infectious Disease"/>
            <person name="Wu L."/>
            <person name="Ma J."/>
        </authorList>
    </citation>
    <scope>NUCLEOTIDE SEQUENCE [LARGE SCALE GENOMIC DNA]</scope>
    <source>
        <strain evidence="7 8">JCM 6833</strain>
    </source>
</reference>
<name>A0ABN3QFV1_9ACTN</name>
<keyword evidence="5" id="KW-0804">Transcription</keyword>
<dbReference type="PANTHER" id="PTHR43133:SF8">
    <property type="entry name" value="RNA POLYMERASE SIGMA FACTOR HI_1459-RELATED"/>
    <property type="match status" value="1"/>
</dbReference>
<evidence type="ECO:0000256" key="5">
    <source>
        <dbReference type="ARBA" id="ARBA00023163"/>
    </source>
</evidence>
<feature type="domain" description="RNA polymerase sigma factor 70 region 4 type 2" evidence="6">
    <location>
        <begin position="104"/>
        <end position="155"/>
    </location>
</feature>
<gene>
    <name evidence="7" type="ORF">GCM10010411_72540</name>
</gene>
<evidence type="ECO:0000256" key="1">
    <source>
        <dbReference type="ARBA" id="ARBA00010641"/>
    </source>
</evidence>
<dbReference type="InterPro" id="IPR036388">
    <property type="entry name" value="WH-like_DNA-bd_sf"/>
</dbReference>
<dbReference type="InterPro" id="IPR013325">
    <property type="entry name" value="RNA_pol_sigma_r2"/>
</dbReference>
<evidence type="ECO:0000256" key="3">
    <source>
        <dbReference type="ARBA" id="ARBA00023082"/>
    </source>
</evidence>
<dbReference type="Gene3D" id="1.10.10.10">
    <property type="entry name" value="Winged helix-like DNA-binding domain superfamily/Winged helix DNA-binding domain"/>
    <property type="match status" value="1"/>
</dbReference>
<dbReference type="Proteomes" id="UP001501509">
    <property type="component" value="Unassembled WGS sequence"/>
</dbReference>
<sequence length="173" mass="19680">MNGDDPEADEFAAFFRQHMNTLRGYLINAGGDASFVDDILQDTFLATKLYWGKVRDYDKPEAYLYKVASRQLGRYSKNRYLRTEPHAEPPIPATFRADAITMADAIREALERLSLRQRQVILLCYTYGFTIKETAKILSIAEGTVKRCRSDALSRLRAIMADVNDSDEGRSRG</sequence>
<dbReference type="PANTHER" id="PTHR43133">
    <property type="entry name" value="RNA POLYMERASE ECF-TYPE SIGMA FACTO"/>
    <property type="match status" value="1"/>
</dbReference>
<evidence type="ECO:0000313" key="8">
    <source>
        <dbReference type="Proteomes" id="UP001501509"/>
    </source>
</evidence>
<evidence type="ECO:0000313" key="7">
    <source>
        <dbReference type="EMBL" id="GAA2625374.1"/>
    </source>
</evidence>
<dbReference type="RefSeq" id="WP_344547013.1">
    <property type="nucleotide sequence ID" value="NZ_BAAATD010000012.1"/>
</dbReference>
<comment type="similarity">
    <text evidence="1">Belongs to the sigma-70 factor family. ECF subfamily.</text>
</comment>
<keyword evidence="2" id="KW-0805">Transcription regulation</keyword>
<keyword evidence="4" id="KW-0238">DNA-binding</keyword>
<dbReference type="SUPFAM" id="SSF88659">
    <property type="entry name" value="Sigma3 and sigma4 domains of RNA polymerase sigma factors"/>
    <property type="match status" value="1"/>
</dbReference>
<proteinExistence type="inferred from homology"/>
<dbReference type="Pfam" id="PF08281">
    <property type="entry name" value="Sigma70_r4_2"/>
    <property type="match status" value="1"/>
</dbReference>
<dbReference type="EMBL" id="BAAATD010000012">
    <property type="protein sequence ID" value="GAA2625374.1"/>
    <property type="molecule type" value="Genomic_DNA"/>
</dbReference>
<evidence type="ECO:0000259" key="6">
    <source>
        <dbReference type="Pfam" id="PF08281"/>
    </source>
</evidence>
<accession>A0ABN3QFV1</accession>
<evidence type="ECO:0000256" key="4">
    <source>
        <dbReference type="ARBA" id="ARBA00023125"/>
    </source>
</evidence>
<organism evidence="7 8">
    <name type="scientific">Actinomadura fulvescens</name>
    <dbReference type="NCBI Taxonomy" id="46160"/>
    <lineage>
        <taxon>Bacteria</taxon>
        <taxon>Bacillati</taxon>
        <taxon>Actinomycetota</taxon>
        <taxon>Actinomycetes</taxon>
        <taxon>Streptosporangiales</taxon>
        <taxon>Thermomonosporaceae</taxon>
        <taxon>Actinomadura</taxon>
    </lineage>
</organism>
<dbReference type="NCBIfam" id="TIGR02937">
    <property type="entry name" value="sigma70-ECF"/>
    <property type="match status" value="1"/>
</dbReference>
<evidence type="ECO:0000256" key="2">
    <source>
        <dbReference type="ARBA" id="ARBA00023015"/>
    </source>
</evidence>
<dbReference type="SUPFAM" id="SSF88946">
    <property type="entry name" value="Sigma2 domain of RNA polymerase sigma factors"/>
    <property type="match status" value="1"/>
</dbReference>
<dbReference type="CDD" id="cd06171">
    <property type="entry name" value="Sigma70_r4"/>
    <property type="match status" value="1"/>
</dbReference>
<protein>
    <submittedName>
        <fullName evidence="7">SigE family RNA polymerase sigma factor</fullName>
    </submittedName>
</protein>
<dbReference type="InterPro" id="IPR013324">
    <property type="entry name" value="RNA_pol_sigma_r3/r4-like"/>
</dbReference>
<dbReference type="Gene3D" id="1.10.1740.10">
    <property type="match status" value="1"/>
</dbReference>
<comment type="caution">
    <text evidence="7">The sequence shown here is derived from an EMBL/GenBank/DDBJ whole genome shotgun (WGS) entry which is preliminary data.</text>
</comment>
<keyword evidence="3" id="KW-0731">Sigma factor</keyword>